<dbReference type="STRING" id="1095629.A0A0C9X093"/>
<feature type="region of interest" description="Disordered" evidence="1">
    <location>
        <begin position="353"/>
        <end position="390"/>
    </location>
</feature>
<keyword evidence="2" id="KW-0812">Transmembrane</keyword>
<dbReference type="PANTHER" id="PTHR37487:SF3">
    <property type="entry name" value="CLEAVAGE_POLYADENYLATION SPECIFICITY FACTOR A SUBUNIT N-TERMINAL DOMAIN-CONTAINING PROTEIN"/>
    <property type="match status" value="1"/>
</dbReference>
<dbReference type="EMBL" id="KN838559">
    <property type="protein sequence ID" value="KIK05485.1"/>
    <property type="molecule type" value="Genomic_DNA"/>
</dbReference>
<feature type="compositionally biased region" description="Polar residues" evidence="1">
    <location>
        <begin position="514"/>
        <end position="524"/>
    </location>
</feature>
<evidence type="ECO:0000313" key="5">
    <source>
        <dbReference type="Proteomes" id="UP000054477"/>
    </source>
</evidence>
<feature type="compositionally biased region" description="Polar residues" evidence="1">
    <location>
        <begin position="354"/>
        <end position="368"/>
    </location>
</feature>
<keyword evidence="3" id="KW-0732">Signal</keyword>
<feature type="transmembrane region" description="Helical" evidence="2">
    <location>
        <begin position="254"/>
        <end position="278"/>
    </location>
</feature>
<feature type="chain" id="PRO_5002205631" description="Mid2 domain-containing protein" evidence="3">
    <location>
        <begin position="24"/>
        <end position="586"/>
    </location>
</feature>
<gene>
    <name evidence="4" type="ORF">K443DRAFT_91227</name>
</gene>
<evidence type="ECO:0000256" key="2">
    <source>
        <dbReference type="SAM" id="Phobius"/>
    </source>
</evidence>
<feature type="region of interest" description="Disordered" evidence="1">
    <location>
        <begin position="467"/>
        <end position="586"/>
    </location>
</feature>
<feature type="compositionally biased region" description="Polar residues" evidence="1">
    <location>
        <begin position="432"/>
        <end position="450"/>
    </location>
</feature>
<reference evidence="5" key="2">
    <citation type="submission" date="2015-01" db="EMBL/GenBank/DDBJ databases">
        <title>Evolutionary Origins and Diversification of the Mycorrhizal Mutualists.</title>
        <authorList>
            <consortium name="DOE Joint Genome Institute"/>
            <consortium name="Mycorrhizal Genomics Consortium"/>
            <person name="Kohler A."/>
            <person name="Kuo A."/>
            <person name="Nagy L.G."/>
            <person name="Floudas D."/>
            <person name="Copeland A."/>
            <person name="Barry K.W."/>
            <person name="Cichocki N."/>
            <person name="Veneault-Fourrey C."/>
            <person name="LaButti K."/>
            <person name="Lindquist E.A."/>
            <person name="Lipzen A."/>
            <person name="Lundell T."/>
            <person name="Morin E."/>
            <person name="Murat C."/>
            <person name="Riley R."/>
            <person name="Ohm R."/>
            <person name="Sun H."/>
            <person name="Tunlid A."/>
            <person name="Henrissat B."/>
            <person name="Grigoriev I.V."/>
            <person name="Hibbett D.S."/>
            <person name="Martin F."/>
        </authorList>
    </citation>
    <scope>NUCLEOTIDE SEQUENCE [LARGE SCALE GENOMIC DNA]</scope>
    <source>
        <strain evidence="5">LaAM-08-1</strain>
    </source>
</reference>
<proteinExistence type="predicted"/>
<dbReference type="OrthoDB" id="2591431at2759"/>
<name>A0A0C9X093_9AGAR</name>
<feature type="region of interest" description="Disordered" evidence="1">
    <location>
        <begin position="225"/>
        <end position="249"/>
    </location>
</feature>
<evidence type="ECO:0000313" key="4">
    <source>
        <dbReference type="EMBL" id="KIK05485.1"/>
    </source>
</evidence>
<accession>A0A0C9X093</accession>
<feature type="region of interest" description="Disordered" evidence="1">
    <location>
        <begin position="430"/>
        <end position="450"/>
    </location>
</feature>
<protein>
    <recommendedName>
        <fullName evidence="6">Mid2 domain-containing protein</fullName>
    </recommendedName>
</protein>
<evidence type="ECO:0008006" key="6">
    <source>
        <dbReference type="Google" id="ProtNLM"/>
    </source>
</evidence>
<dbReference type="AlphaFoldDB" id="A0A0C9X093"/>
<organism evidence="4 5">
    <name type="scientific">Laccaria amethystina LaAM-08-1</name>
    <dbReference type="NCBI Taxonomy" id="1095629"/>
    <lineage>
        <taxon>Eukaryota</taxon>
        <taxon>Fungi</taxon>
        <taxon>Dikarya</taxon>
        <taxon>Basidiomycota</taxon>
        <taxon>Agaricomycotina</taxon>
        <taxon>Agaricomycetes</taxon>
        <taxon>Agaricomycetidae</taxon>
        <taxon>Agaricales</taxon>
        <taxon>Agaricineae</taxon>
        <taxon>Hydnangiaceae</taxon>
        <taxon>Laccaria</taxon>
    </lineage>
</organism>
<keyword evidence="5" id="KW-1185">Reference proteome</keyword>
<feature type="compositionally biased region" description="Polar residues" evidence="1">
    <location>
        <begin position="563"/>
        <end position="574"/>
    </location>
</feature>
<evidence type="ECO:0000256" key="3">
    <source>
        <dbReference type="SAM" id="SignalP"/>
    </source>
</evidence>
<feature type="signal peptide" evidence="3">
    <location>
        <begin position="1"/>
        <end position="23"/>
    </location>
</feature>
<sequence>MPSTWSYFSCVALALSASTRAEAFTFTSNTPSQCQNIVVTWTGGHPPFQLLIIPPGGTIRTFSIPSSAYQGNSGSFSTPLLFNQNQRLMLSMSDATGVTAGGISDLLTVGPPQGASQCNTTDPGADFFFSLDSDLQQCQPYPFTQYDGAIQPITITAFVPLGSSFVLNPPTGSSFSWIANLTAGTSVSFSMIDSQGRNGGTSQIKVVGLTTNNSCLTATVVTSSGSSVTSSRTTSTYGSSQTSKSNSGQGGLKIGTIIGAAIGGFALVGLAVFLFFCFSKNRRAKSGYRPNQKVDFTYDPVRPPSADPFILPAGYTSALAPQVSAHNSAPVSPFLSATPAQHASTAIPLASQFGRANSPPQIDNSNAPLQFRDPNAPQRFGTPDASQQQFSPNAPQQFGGHNIHQQFNAPNAPQQYGSITPQQYGAAISMPSHHNASNAPGLNPNTHQRLGTQFGGMNTNPHFAGVQDPARHGAPSTASTYPQAPQDGRPTSTTSTYSSVYGGMADHTEDTTVRSESQATSSSIGKAPQPRVILHTDIEDTMELPVELPPQYSESRAPIPGLSASNDAGLSAATSRIVATEKGRRF</sequence>
<keyword evidence="2" id="KW-1133">Transmembrane helix</keyword>
<dbReference type="HOGENOM" id="CLU_033085_1_0_1"/>
<dbReference type="PANTHER" id="PTHR37487">
    <property type="entry name" value="CHROMOSOME 1, WHOLE GENOME SHOTGUN SEQUENCE"/>
    <property type="match status" value="1"/>
</dbReference>
<evidence type="ECO:0000256" key="1">
    <source>
        <dbReference type="SAM" id="MobiDB-lite"/>
    </source>
</evidence>
<feature type="compositionally biased region" description="Low complexity" evidence="1">
    <location>
        <begin position="225"/>
        <end position="247"/>
    </location>
</feature>
<keyword evidence="2" id="KW-0472">Membrane</keyword>
<dbReference type="Proteomes" id="UP000054477">
    <property type="component" value="Unassembled WGS sequence"/>
</dbReference>
<reference evidence="4 5" key="1">
    <citation type="submission" date="2014-04" db="EMBL/GenBank/DDBJ databases">
        <authorList>
            <consortium name="DOE Joint Genome Institute"/>
            <person name="Kuo A."/>
            <person name="Kohler A."/>
            <person name="Nagy L.G."/>
            <person name="Floudas D."/>
            <person name="Copeland A."/>
            <person name="Barry K.W."/>
            <person name="Cichocki N."/>
            <person name="Veneault-Fourrey C."/>
            <person name="LaButti K."/>
            <person name="Lindquist E.A."/>
            <person name="Lipzen A."/>
            <person name="Lundell T."/>
            <person name="Morin E."/>
            <person name="Murat C."/>
            <person name="Sun H."/>
            <person name="Tunlid A."/>
            <person name="Henrissat B."/>
            <person name="Grigoriev I.V."/>
            <person name="Hibbett D.S."/>
            <person name="Martin F."/>
            <person name="Nordberg H.P."/>
            <person name="Cantor M.N."/>
            <person name="Hua S.X."/>
        </authorList>
    </citation>
    <scope>NUCLEOTIDE SEQUENCE [LARGE SCALE GENOMIC DNA]</scope>
    <source>
        <strain evidence="4 5">LaAM-08-1</strain>
    </source>
</reference>